<evidence type="ECO:0000259" key="4">
    <source>
        <dbReference type="Pfam" id="PF10502"/>
    </source>
</evidence>
<evidence type="ECO:0000256" key="2">
    <source>
        <dbReference type="ARBA" id="ARBA00009370"/>
    </source>
</evidence>
<keyword evidence="6" id="KW-1185">Reference proteome</keyword>
<name>A0ABV1QD70_STRMI</name>
<protein>
    <recommendedName>
        <fullName evidence="3">Signal peptidase I</fullName>
        <ecNumber evidence="3">3.4.21.89</ecNumber>
    </recommendedName>
</protein>
<dbReference type="PANTHER" id="PTHR43390:SF1">
    <property type="entry name" value="CHLOROPLAST PROCESSING PEPTIDASE"/>
    <property type="match status" value="1"/>
</dbReference>
<accession>A0ABV1QD70</accession>
<dbReference type="PANTHER" id="PTHR43390">
    <property type="entry name" value="SIGNAL PEPTIDASE I"/>
    <property type="match status" value="1"/>
</dbReference>
<evidence type="ECO:0000313" key="6">
    <source>
        <dbReference type="Proteomes" id="UP001456562"/>
    </source>
</evidence>
<comment type="catalytic activity">
    <reaction evidence="3">
        <text>Cleavage of hydrophobic, N-terminal signal or leader sequences from secreted and periplasmic proteins.</text>
        <dbReference type="EC" id="3.4.21.89"/>
    </reaction>
</comment>
<dbReference type="Proteomes" id="UP001456562">
    <property type="component" value="Unassembled WGS sequence"/>
</dbReference>
<organism evidence="5 6">
    <name type="scientific">Streptomyces microflavus</name>
    <name type="common">Streptomyces lipmanii</name>
    <dbReference type="NCBI Taxonomy" id="1919"/>
    <lineage>
        <taxon>Bacteria</taxon>
        <taxon>Bacillati</taxon>
        <taxon>Actinomycetota</taxon>
        <taxon>Actinomycetes</taxon>
        <taxon>Kitasatosporales</taxon>
        <taxon>Streptomycetaceae</taxon>
        <taxon>Streptomyces</taxon>
    </lineage>
</organism>
<gene>
    <name evidence="5" type="primary">lepB</name>
    <name evidence="5" type="ORF">ABR748_33615</name>
</gene>
<comment type="caution">
    <text evidence="3">Lacks conserved residue(s) required for the propagation of feature annotation.</text>
</comment>
<comment type="caution">
    <text evidence="5">The sequence shown here is derived from an EMBL/GenBank/DDBJ whole genome shotgun (WGS) entry which is preliminary data.</text>
</comment>
<dbReference type="Gene3D" id="2.10.109.10">
    <property type="entry name" value="Umud Fragment, subunit A"/>
    <property type="match status" value="1"/>
</dbReference>
<evidence type="ECO:0000313" key="5">
    <source>
        <dbReference type="EMBL" id="MER0429098.1"/>
    </source>
</evidence>
<keyword evidence="3 5" id="KW-0378">Hydrolase</keyword>
<dbReference type="InterPro" id="IPR036286">
    <property type="entry name" value="LexA/Signal_pep-like_sf"/>
</dbReference>
<feature type="transmembrane region" description="Helical" evidence="3">
    <location>
        <begin position="213"/>
        <end position="234"/>
    </location>
</feature>
<keyword evidence="3" id="KW-1133">Transmembrane helix</keyword>
<dbReference type="Pfam" id="PF10502">
    <property type="entry name" value="Peptidase_S26"/>
    <property type="match status" value="1"/>
</dbReference>
<dbReference type="InterPro" id="IPR019533">
    <property type="entry name" value="Peptidase_S26"/>
</dbReference>
<proteinExistence type="inferred from homology"/>
<dbReference type="NCBIfam" id="TIGR02227">
    <property type="entry name" value="sigpep_I_bact"/>
    <property type="match status" value="1"/>
</dbReference>
<feature type="transmembrane region" description="Helical" evidence="3">
    <location>
        <begin position="21"/>
        <end position="41"/>
    </location>
</feature>
<keyword evidence="3" id="KW-0645">Protease</keyword>
<sequence>MSGTQRNGDGRGRAGAMVSGLAVAVGCVLFLGGFIWAAVVYKPYTVPTASMSPTVNAGDRVLAERIDGADVRRGDVVVFADSVWGDTPMVKRVVGIGGDTVACCDKDGRLTVDGTPVDEPYLNRGPAAAGAPVPASPQNFSAKVPRGQIFLLGDERSTSLDSRVHLEDAGQGSVPLSAVQGRVDAVAWPMNGMIGRPESFAALPGGVSADGPLPLQVGAALVGVVLILGGAAYGPVAARSARRRAAGTAR</sequence>
<feature type="domain" description="Peptidase S26" evidence="4">
    <location>
        <begin position="25"/>
        <end position="188"/>
    </location>
</feature>
<keyword evidence="3" id="KW-0472">Membrane</keyword>
<keyword evidence="3" id="KW-0812">Transmembrane</keyword>
<comment type="similarity">
    <text evidence="2 3">Belongs to the peptidase S26 family.</text>
</comment>
<dbReference type="InterPro" id="IPR000223">
    <property type="entry name" value="Pept_S26A_signal_pept_1"/>
</dbReference>
<dbReference type="CDD" id="cd06530">
    <property type="entry name" value="S26_SPase_I"/>
    <property type="match status" value="1"/>
</dbReference>
<reference evidence="5 6" key="1">
    <citation type="submission" date="2024-01" db="EMBL/GenBank/DDBJ databases">
        <title>Metagenomic exploration of the rhizosphere soil microbial community and their significance in facilitating the development of wild simulated ginseng.</title>
        <authorList>
            <person name="Huang J."/>
        </authorList>
    </citation>
    <scope>NUCLEOTIDE SEQUENCE [LARGE SCALE GENOMIC DNA]</scope>
    <source>
        <strain evidence="5 6">WY141</strain>
    </source>
</reference>
<evidence type="ECO:0000256" key="1">
    <source>
        <dbReference type="ARBA" id="ARBA00004401"/>
    </source>
</evidence>
<dbReference type="EMBL" id="JBEJUE010000050">
    <property type="protein sequence ID" value="MER0429098.1"/>
    <property type="molecule type" value="Genomic_DNA"/>
</dbReference>
<dbReference type="PRINTS" id="PR00727">
    <property type="entry name" value="LEADERPTASE"/>
</dbReference>
<comment type="subcellular location">
    <subcellularLocation>
        <location evidence="1">Cell membrane</location>
        <topology evidence="1">Single-pass type II membrane protein</topology>
    </subcellularLocation>
    <subcellularLocation>
        <location evidence="3">Membrane</location>
        <topology evidence="3">Single-pass type II membrane protein</topology>
    </subcellularLocation>
</comment>
<dbReference type="SUPFAM" id="SSF51306">
    <property type="entry name" value="LexA/Signal peptidase"/>
    <property type="match status" value="1"/>
</dbReference>
<dbReference type="GO" id="GO:0009003">
    <property type="term" value="F:signal peptidase activity"/>
    <property type="evidence" value="ECO:0007669"/>
    <property type="project" value="UniProtKB-EC"/>
</dbReference>
<dbReference type="RefSeq" id="WP_055559062.1">
    <property type="nucleotide sequence ID" value="NZ_JBEJUE010000050.1"/>
</dbReference>
<dbReference type="PROSITE" id="PS51257">
    <property type="entry name" value="PROKAR_LIPOPROTEIN"/>
    <property type="match status" value="1"/>
</dbReference>
<dbReference type="EC" id="3.4.21.89" evidence="3"/>
<evidence type="ECO:0000256" key="3">
    <source>
        <dbReference type="RuleBase" id="RU362042"/>
    </source>
</evidence>